<protein>
    <submittedName>
        <fullName evidence="1">Uncharacterized protein</fullName>
    </submittedName>
</protein>
<sequence>MVLHFTIAGLTASHGHYENEVNGNNNLQGSIAGAPAKGVIASSYIFIAAYGLTWICEAPTAWIY</sequence>
<name>A0AAD4KUP0_9EURO</name>
<dbReference type="Proteomes" id="UP001201262">
    <property type="component" value="Unassembled WGS sequence"/>
</dbReference>
<dbReference type="RefSeq" id="XP_046074923.1">
    <property type="nucleotide sequence ID" value="XM_046221661.1"/>
</dbReference>
<keyword evidence="2" id="KW-1185">Reference proteome</keyword>
<proteinExistence type="predicted"/>
<evidence type="ECO:0000313" key="2">
    <source>
        <dbReference type="Proteomes" id="UP001201262"/>
    </source>
</evidence>
<evidence type="ECO:0000313" key="1">
    <source>
        <dbReference type="EMBL" id="KAH8701547.1"/>
    </source>
</evidence>
<reference evidence="1" key="1">
    <citation type="submission" date="2021-12" db="EMBL/GenBank/DDBJ databases">
        <title>Convergent genome expansion in fungi linked to evolution of root-endophyte symbiosis.</title>
        <authorList>
            <consortium name="DOE Joint Genome Institute"/>
            <person name="Ke Y.-H."/>
            <person name="Bonito G."/>
            <person name="Liao H.-L."/>
            <person name="Looney B."/>
            <person name="Rojas-Flechas A."/>
            <person name="Nash J."/>
            <person name="Hameed K."/>
            <person name="Schadt C."/>
            <person name="Martin F."/>
            <person name="Crous P.W."/>
            <person name="Miettinen O."/>
            <person name="Magnuson J.K."/>
            <person name="Labbe J."/>
            <person name="Jacobson D."/>
            <person name="Doktycz M.J."/>
            <person name="Veneault-Fourrey C."/>
            <person name="Kuo A."/>
            <person name="Mondo S."/>
            <person name="Calhoun S."/>
            <person name="Riley R."/>
            <person name="Ohm R."/>
            <person name="LaButti K."/>
            <person name="Andreopoulos B."/>
            <person name="Pangilinan J."/>
            <person name="Nolan M."/>
            <person name="Tritt A."/>
            <person name="Clum A."/>
            <person name="Lipzen A."/>
            <person name="Daum C."/>
            <person name="Barry K."/>
            <person name="Grigoriev I.V."/>
            <person name="Vilgalys R."/>
        </authorList>
    </citation>
    <scope>NUCLEOTIDE SEQUENCE</scope>
    <source>
        <strain evidence="1">PMI_201</strain>
    </source>
</reference>
<dbReference type="EMBL" id="JAJTJA010000003">
    <property type="protein sequence ID" value="KAH8701547.1"/>
    <property type="molecule type" value="Genomic_DNA"/>
</dbReference>
<organism evidence="1 2">
    <name type="scientific">Talaromyces proteolyticus</name>
    <dbReference type="NCBI Taxonomy" id="1131652"/>
    <lineage>
        <taxon>Eukaryota</taxon>
        <taxon>Fungi</taxon>
        <taxon>Dikarya</taxon>
        <taxon>Ascomycota</taxon>
        <taxon>Pezizomycotina</taxon>
        <taxon>Eurotiomycetes</taxon>
        <taxon>Eurotiomycetidae</taxon>
        <taxon>Eurotiales</taxon>
        <taxon>Trichocomaceae</taxon>
        <taxon>Talaromyces</taxon>
        <taxon>Talaromyces sect. Bacilispori</taxon>
    </lineage>
</organism>
<accession>A0AAD4KUP0</accession>
<dbReference type="GeneID" id="70251948"/>
<gene>
    <name evidence="1" type="ORF">BGW36DRAFT_445099</name>
</gene>
<comment type="caution">
    <text evidence="1">The sequence shown here is derived from an EMBL/GenBank/DDBJ whole genome shotgun (WGS) entry which is preliminary data.</text>
</comment>
<dbReference type="AlphaFoldDB" id="A0AAD4KUP0"/>